<feature type="compositionally biased region" description="Polar residues" evidence="1">
    <location>
        <begin position="1"/>
        <end position="12"/>
    </location>
</feature>
<feature type="compositionally biased region" description="Polar residues" evidence="1">
    <location>
        <begin position="23"/>
        <end position="33"/>
    </location>
</feature>
<name>A0A8S1EJ51_9PELO</name>
<feature type="region of interest" description="Disordered" evidence="1">
    <location>
        <begin position="1"/>
        <end position="33"/>
    </location>
</feature>
<dbReference type="EMBL" id="CADEPM010000002">
    <property type="protein sequence ID" value="CAB3401210.1"/>
    <property type="molecule type" value="Genomic_DNA"/>
</dbReference>
<sequence>MESLESRINNMNIDDGPWRQHDQSQPVWGNQGVQPARVWGQPQMQFNQQPSRSPWQESGDLEQGVNEALGLTSASTNQWGAPLSGGPNDFEKQIWSDPNNDQSFMPPHRGVSSIPEWSTGGMSTSTQPPIWGDIGFNKEAEPFWKHQPPQQQTPWGAPPAQRMPGGWPPRQMGHPAGPPPPLNQGRAPLMPQQVPDFSTGWATNGMMRPKQGGMGWGDQSQHRMPGMPPRTGGGGGRMQQGPGRFPGGMPGVDVTVPPPIDLGHLGQNGIIRPMGGPQGGHGSWKNHGGVNNGMQGAPNGGRQPYQPRGGMNHGHGGGNGGGNWAQSNNMWNAQGGNTNNMNPIGTGITDFNAQQQNGGNNDLDLTVWQDPNEVIKKWQRDTGVSHWGEPNENGCKDDRPISLWLVKEGEEEDLETALARCPVPQKKVGKSEDGRTAFQIPPKRPIYVTGWDDLPEDDPNNSSKNNTYDNQRWNEAPTVENPWYVANGQMAFGNDKIGSWVRGITRSSASPNSTMANQLAVTETVKYAVSNGYLDMWVTMVPNLPANVMNLINAMIAKIPALETAECELSILVDSVCPNGMKEENPLRFMNDVQTVEYNRLIIEVTTAKIEVRELSKKISRELFDAGIVAPQIEDDNNIPTTSEDYHYSFLD</sequence>
<reference evidence="2 3" key="1">
    <citation type="submission" date="2020-04" db="EMBL/GenBank/DDBJ databases">
        <authorList>
            <person name="Laetsch R D."/>
            <person name="Stevens L."/>
            <person name="Kumar S."/>
            <person name="Blaxter L. M."/>
        </authorList>
    </citation>
    <scope>NUCLEOTIDE SEQUENCE [LARGE SCALE GENOMIC DNA]</scope>
</reference>
<gene>
    <name evidence="2" type="ORF">CBOVIS_LOCUS3989</name>
</gene>
<dbReference type="OrthoDB" id="5818689at2759"/>
<dbReference type="AlphaFoldDB" id="A0A8S1EJ51"/>
<feature type="region of interest" description="Disordered" evidence="1">
    <location>
        <begin position="146"/>
        <end position="184"/>
    </location>
</feature>
<dbReference type="Proteomes" id="UP000494206">
    <property type="component" value="Unassembled WGS sequence"/>
</dbReference>
<accession>A0A8S1EJ51</accession>
<feature type="region of interest" description="Disordered" evidence="1">
    <location>
        <begin position="452"/>
        <end position="471"/>
    </location>
</feature>
<evidence type="ECO:0000313" key="3">
    <source>
        <dbReference type="Proteomes" id="UP000494206"/>
    </source>
</evidence>
<feature type="region of interest" description="Disordered" evidence="1">
    <location>
        <begin position="75"/>
        <end position="126"/>
    </location>
</feature>
<organism evidence="2 3">
    <name type="scientific">Caenorhabditis bovis</name>
    <dbReference type="NCBI Taxonomy" id="2654633"/>
    <lineage>
        <taxon>Eukaryota</taxon>
        <taxon>Metazoa</taxon>
        <taxon>Ecdysozoa</taxon>
        <taxon>Nematoda</taxon>
        <taxon>Chromadorea</taxon>
        <taxon>Rhabditida</taxon>
        <taxon>Rhabditina</taxon>
        <taxon>Rhabditomorpha</taxon>
        <taxon>Rhabditoidea</taxon>
        <taxon>Rhabditidae</taxon>
        <taxon>Peloderinae</taxon>
        <taxon>Caenorhabditis</taxon>
    </lineage>
</organism>
<comment type="caution">
    <text evidence="2">The sequence shown here is derived from an EMBL/GenBank/DDBJ whole genome shotgun (WGS) entry which is preliminary data.</text>
</comment>
<proteinExistence type="predicted"/>
<feature type="compositionally biased region" description="Polar residues" evidence="1">
    <location>
        <begin position="324"/>
        <end position="342"/>
    </location>
</feature>
<feature type="region of interest" description="Disordered" evidence="1">
    <location>
        <begin position="275"/>
        <end position="342"/>
    </location>
</feature>
<protein>
    <submittedName>
        <fullName evidence="2">Uncharacterized protein</fullName>
    </submittedName>
</protein>
<evidence type="ECO:0000256" key="1">
    <source>
        <dbReference type="SAM" id="MobiDB-lite"/>
    </source>
</evidence>
<evidence type="ECO:0000313" key="2">
    <source>
        <dbReference type="EMBL" id="CAB3401210.1"/>
    </source>
</evidence>
<keyword evidence="3" id="KW-1185">Reference proteome</keyword>
<feature type="compositionally biased region" description="Gly residues" evidence="1">
    <location>
        <begin position="311"/>
        <end position="323"/>
    </location>
</feature>
<feature type="compositionally biased region" description="Polar residues" evidence="1">
    <location>
        <begin position="460"/>
        <end position="471"/>
    </location>
</feature>